<sequence length="453" mass="50487">MEGGADVTEEASCRAKYLIDGRRVTVSDLLAAGLISAGTELRFERSRIGVSYNATVTAQGRIRLDHGGEEFRSPSRAASVAAGARAIDGWRAWKEVGQGRLLDALRQELLEGTAADAKHKSIHQRLREAREHADHGEPERVSVRELLLLWGIGQRGDQVGQIEADLANHGLTTSPSFRAVTLDTVVSLITPPEEVVEETSGIEGVRVVDDEEDDVDLEIHFTVGNLSPLIGVGFVNPNESLDAAITSLTLNNYSQLAVLSGARNLRGAVTWRSIVNAFHRKAEPNLTDAIDADVESVPYYRDLFDVLPELQRKEFVFVWDETKAVKGIVTTSDVVRFFGEVSAPILQVGELDRTLRWILRTAFDIETVAQVCGRDITSFERLTMGDYKRVMENKAMWERLQWRLDRATVIARLDEIRDLRNKLLHFHSDPVPADAAAKFRNFTTMLRQHRGRG</sequence>
<proteinExistence type="predicted"/>
<dbReference type="InterPro" id="IPR046342">
    <property type="entry name" value="CBS_dom_sf"/>
</dbReference>
<reference evidence="2 3" key="1">
    <citation type="submission" date="2019-06" db="EMBL/GenBank/DDBJ databases">
        <title>Sequencing the genomes of 1000 actinobacteria strains.</title>
        <authorList>
            <person name="Klenk H.-P."/>
        </authorList>
    </citation>
    <scope>NUCLEOTIDE SEQUENCE [LARGE SCALE GENOMIC DNA]</scope>
    <source>
        <strain evidence="2 3">DSM 46699</strain>
    </source>
</reference>
<evidence type="ECO:0000313" key="2">
    <source>
        <dbReference type="EMBL" id="TWG07861.1"/>
    </source>
</evidence>
<dbReference type="InterPro" id="IPR040843">
    <property type="entry name" value="RAMA"/>
</dbReference>
<dbReference type="SUPFAM" id="SSF54631">
    <property type="entry name" value="CBS-domain pair"/>
    <property type="match status" value="1"/>
</dbReference>
<accession>A0A561V8C0</accession>
<comment type="caution">
    <text evidence="2">The sequence shown here is derived from an EMBL/GenBank/DDBJ whole genome shotgun (WGS) entry which is preliminary data.</text>
</comment>
<keyword evidence="3" id="KW-1185">Reference proteome</keyword>
<dbReference type="OrthoDB" id="291940at2"/>
<name>A0A561V8C0_9PSEU</name>
<dbReference type="AlphaFoldDB" id="A0A561V8C0"/>
<evidence type="ECO:0000313" key="3">
    <source>
        <dbReference type="Proteomes" id="UP000316184"/>
    </source>
</evidence>
<dbReference type="Gene3D" id="3.10.580.10">
    <property type="entry name" value="CBS-domain"/>
    <property type="match status" value="1"/>
</dbReference>
<dbReference type="Proteomes" id="UP000316184">
    <property type="component" value="Unassembled WGS sequence"/>
</dbReference>
<dbReference type="Pfam" id="PF18755">
    <property type="entry name" value="RAMA"/>
    <property type="match status" value="1"/>
</dbReference>
<gene>
    <name evidence="2" type="ORF">FHU35_11480</name>
</gene>
<organism evidence="2 3">
    <name type="scientific">Saccharopolyspora dendranthemae</name>
    <dbReference type="NCBI Taxonomy" id="1181886"/>
    <lineage>
        <taxon>Bacteria</taxon>
        <taxon>Bacillati</taxon>
        <taxon>Actinomycetota</taxon>
        <taxon>Actinomycetes</taxon>
        <taxon>Pseudonocardiales</taxon>
        <taxon>Pseudonocardiaceae</taxon>
        <taxon>Saccharopolyspora</taxon>
    </lineage>
</organism>
<dbReference type="EMBL" id="VIWX01000001">
    <property type="protein sequence ID" value="TWG07861.1"/>
    <property type="molecule type" value="Genomic_DNA"/>
</dbReference>
<feature type="domain" description="RAMA" evidence="1">
    <location>
        <begin position="9"/>
        <end position="111"/>
    </location>
</feature>
<evidence type="ECO:0000259" key="1">
    <source>
        <dbReference type="Pfam" id="PF18755"/>
    </source>
</evidence>
<protein>
    <recommendedName>
        <fullName evidence="1">RAMA domain-containing protein</fullName>
    </recommendedName>
</protein>